<gene>
    <name evidence="1" type="ORF">PLOB_00013517</name>
</gene>
<sequence length="79" mass="8876">EPIQCSDRENSGIGLSYRTLGVCLLNYFCTDPVQCSEAGDQEWNEEMERLTLSVGRTVISIYFKAAECQGGDEVELYIM</sequence>
<evidence type="ECO:0000313" key="1">
    <source>
        <dbReference type="EMBL" id="CAH3173281.1"/>
    </source>
</evidence>
<proteinExistence type="predicted"/>
<feature type="non-terminal residue" evidence="1">
    <location>
        <position position="1"/>
    </location>
</feature>
<protein>
    <submittedName>
        <fullName evidence="1">Uncharacterized protein</fullName>
    </submittedName>
</protein>
<accession>A0ABN8R4M4</accession>
<keyword evidence="2" id="KW-1185">Reference proteome</keyword>
<evidence type="ECO:0000313" key="2">
    <source>
        <dbReference type="Proteomes" id="UP001159405"/>
    </source>
</evidence>
<comment type="caution">
    <text evidence="1">The sequence shown here is derived from an EMBL/GenBank/DDBJ whole genome shotgun (WGS) entry which is preliminary data.</text>
</comment>
<reference evidence="1 2" key="1">
    <citation type="submission" date="2022-05" db="EMBL/GenBank/DDBJ databases">
        <authorList>
            <consortium name="Genoscope - CEA"/>
            <person name="William W."/>
        </authorList>
    </citation>
    <scope>NUCLEOTIDE SEQUENCE [LARGE SCALE GENOMIC DNA]</scope>
</reference>
<dbReference type="Proteomes" id="UP001159405">
    <property type="component" value="Unassembled WGS sequence"/>
</dbReference>
<dbReference type="EMBL" id="CALNXK010000180">
    <property type="protein sequence ID" value="CAH3173281.1"/>
    <property type="molecule type" value="Genomic_DNA"/>
</dbReference>
<name>A0ABN8R4M4_9CNID</name>
<organism evidence="1 2">
    <name type="scientific">Porites lobata</name>
    <dbReference type="NCBI Taxonomy" id="104759"/>
    <lineage>
        <taxon>Eukaryota</taxon>
        <taxon>Metazoa</taxon>
        <taxon>Cnidaria</taxon>
        <taxon>Anthozoa</taxon>
        <taxon>Hexacorallia</taxon>
        <taxon>Scleractinia</taxon>
        <taxon>Fungiina</taxon>
        <taxon>Poritidae</taxon>
        <taxon>Porites</taxon>
    </lineage>
</organism>